<name>A0A7S8MY13_9MICO</name>
<dbReference type="PANTHER" id="PTHR41878">
    <property type="entry name" value="LEXA REPRESSOR-RELATED"/>
    <property type="match status" value="1"/>
</dbReference>
<dbReference type="RefSeq" id="WP_195693038.1">
    <property type="nucleotide sequence ID" value="NZ_CP064760.1"/>
</dbReference>
<sequence length="498" mass="55163">MNDEEVRRRFAEIAGGMTIADLRGVMEQIRRARVADYLERGRPELRHPPRPDTVCFRVRADLVGAKPPVWRRLDLRSSMTLDVLHEVLQAAFGWTDSHLHRFSIGGDGWDRNAQLFLCPYDVDEGEDEGVPASEVRLDEVVAESGDTLHYLYDYGDNWQVVLRVEDVRGMGEPVPLAVCVDGRRAAPPEDSRGLGGAELLEIQGDPAWFDPSEVNEALADLRFALREAGVAASVISVIDRLRYLPGGDRVEEVARTLVDPPTDIADGEVDAALQAWTWFLRRAGGEGIELTAAGYLRPADVVEASVVVPAMGAWIGAHNREAQSGPLLHFREALVRDGFLRKSRGRLLVTRQGRAGVREAQKIWDALITRFGGVVDGTHAMRGRHGALSADYSRDATICLLLMVAGGGRFNARVLEGRREVGRERTLRLDDVAAWLTALGWRRGDGPVEASELYEEGVRTVLENLWDGPRERADRGEMSDVARQFAREVLRRGSASLV</sequence>
<dbReference type="Pfam" id="PF07929">
    <property type="entry name" value="PRiA4_ORF3"/>
    <property type="match status" value="1"/>
</dbReference>
<dbReference type="InterPro" id="IPR024047">
    <property type="entry name" value="MM3350-like_sf"/>
</dbReference>
<accession>A0A7S8MY13</accession>
<dbReference type="KEGG" id="msf:IT882_02550"/>
<gene>
    <name evidence="2" type="ORF">IT882_02550</name>
</gene>
<proteinExistence type="predicted"/>
<dbReference type="Proteomes" id="UP000594480">
    <property type="component" value="Chromosome"/>
</dbReference>
<dbReference type="SUPFAM" id="SSF159941">
    <property type="entry name" value="MM3350-like"/>
    <property type="match status" value="1"/>
</dbReference>
<dbReference type="InterPro" id="IPR012912">
    <property type="entry name" value="Plasmid_pRiA4b_Orf3-like"/>
</dbReference>
<dbReference type="PANTHER" id="PTHR41878:SF1">
    <property type="entry name" value="TNPR PROTEIN"/>
    <property type="match status" value="1"/>
</dbReference>
<feature type="domain" description="Plasmid pRiA4b Orf3-like" evidence="1">
    <location>
        <begin position="56"/>
        <end position="214"/>
    </location>
</feature>
<reference evidence="2 3" key="1">
    <citation type="submission" date="2020-11" db="EMBL/GenBank/DDBJ databases">
        <title>Amino acid is mineralized and recycled by bacteria in oceanic microbiome.</title>
        <authorList>
            <person name="Zheng L.Y."/>
        </authorList>
    </citation>
    <scope>NUCLEOTIDE SEQUENCE [LARGE SCALE GENOMIC DNA]</scope>
    <source>
        <strain evidence="2 3">A32-1</strain>
    </source>
</reference>
<dbReference type="AlphaFoldDB" id="A0A7S8MY13"/>
<dbReference type="Gene3D" id="3.10.290.30">
    <property type="entry name" value="MM3350-like"/>
    <property type="match status" value="1"/>
</dbReference>
<evidence type="ECO:0000313" key="2">
    <source>
        <dbReference type="EMBL" id="QPE05018.1"/>
    </source>
</evidence>
<evidence type="ECO:0000259" key="1">
    <source>
        <dbReference type="Pfam" id="PF07929"/>
    </source>
</evidence>
<organism evidence="2 3">
    <name type="scientific">Microbacterium schleiferi</name>
    <dbReference type="NCBI Taxonomy" id="69362"/>
    <lineage>
        <taxon>Bacteria</taxon>
        <taxon>Bacillati</taxon>
        <taxon>Actinomycetota</taxon>
        <taxon>Actinomycetes</taxon>
        <taxon>Micrococcales</taxon>
        <taxon>Microbacteriaceae</taxon>
        <taxon>Microbacterium</taxon>
    </lineage>
</organism>
<dbReference type="EMBL" id="CP064760">
    <property type="protein sequence ID" value="QPE05018.1"/>
    <property type="molecule type" value="Genomic_DNA"/>
</dbReference>
<protein>
    <submittedName>
        <fullName evidence="2">Plasmid pRiA4b ORF-3 family protein</fullName>
    </submittedName>
</protein>
<evidence type="ECO:0000313" key="3">
    <source>
        <dbReference type="Proteomes" id="UP000594480"/>
    </source>
</evidence>
<keyword evidence="3" id="KW-1185">Reference proteome</keyword>